<name>I3PVA8_9CLOS</name>
<evidence type="ECO:0000313" key="3">
    <source>
        <dbReference type="EMBL" id="AFH35880.1"/>
    </source>
</evidence>
<proteinExistence type="predicted"/>
<sequence>MLCCAYVKENINGEAIAAIVTVSVILIFLLCICRKR</sequence>
<accession>I3PVA8</accession>
<gene>
    <name evidence="3" type="primary">ORF11</name>
</gene>
<protein>
    <submittedName>
        <fullName evidence="3">4 kDa protein</fullName>
    </submittedName>
</protein>
<evidence type="ECO:0000313" key="2">
    <source>
        <dbReference type="EMBL" id="AFH35868.1"/>
    </source>
</evidence>
<dbReference type="EMBL" id="JQ655296">
    <property type="protein sequence ID" value="AFH35880.1"/>
    <property type="molecule type" value="Genomic_RNA"/>
</dbReference>
<reference evidence="3" key="1">
    <citation type="journal article" date="2012" name="Arch. Virol.">
        <title>Complete nucleotide sequence of a new strain of grapevine leafroll-associated virus 3 in South Africa.</title>
        <authorList>
            <person name="Bester R."/>
            <person name="Maree H.J."/>
            <person name="Burger J.T."/>
        </authorList>
    </citation>
    <scope>NUCLEOTIDE SEQUENCE</scope>
    <source>
        <strain evidence="2">GH11</strain>
        <strain evidence="3">GH30</strain>
    </source>
</reference>
<keyword evidence="1" id="KW-0472">Membrane</keyword>
<organism evidence="3">
    <name type="scientific">Grapevine leafroll-associated virus 3</name>
    <dbReference type="NCBI Taxonomy" id="55951"/>
    <lineage>
        <taxon>Viruses</taxon>
        <taxon>Riboviria</taxon>
        <taxon>Orthornavirae</taxon>
        <taxon>Kitrinoviricota</taxon>
        <taxon>Alsuviricetes</taxon>
        <taxon>Martellivirales</taxon>
        <taxon>Closteroviridae</taxon>
        <taxon>Ampelovirus</taxon>
        <taxon>Ampelovirus trivitis</taxon>
    </lineage>
</organism>
<keyword evidence="1" id="KW-0812">Transmembrane</keyword>
<keyword evidence="1" id="KW-1133">Transmembrane helix</keyword>
<dbReference type="EMBL" id="JQ655295">
    <property type="protein sequence ID" value="AFH35868.1"/>
    <property type="molecule type" value="Genomic_RNA"/>
</dbReference>
<feature type="transmembrane region" description="Helical" evidence="1">
    <location>
        <begin position="15"/>
        <end position="33"/>
    </location>
</feature>
<evidence type="ECO:0000256" key="1">
    <source>
        <dbReference type="SAM" id="Phobius"/>
    </source>
</evidence>